<protein>
    <recommendedName>
        <fullName evidence="4">TRIO salivary gland protein</fullName>
    </recommendedName>
</protein>
<evidence type="ECO:0008006" key="4">
    <source>
        <dbReference type="Google" id="ProtNLM"/>
    </source>
</evidence>
<dbReference type="VEuPathDB" id="VectorBase:ACHR002751"/>
<feature type="chain" id="PRO_5008124711" description="TRIO salivary gland protein" evidence="1">
    <location>
        <begin position="25"/>
        <end position="385"/>
    </location>
</feature>
<dbReference type="AlphaFoldDB" id="A0A182JW69"/>
<sequence length="385" mass="43255">MCRPLSAVLILLTSLYLQLDIAVGAEDPQPEKEICGVKLGRVQDSVKSWLAAAKICPLNKFCDNEVHSTQFNLIPLTCIRWRGLNPASTWGPPPGRNEVLPVIESTMSTLKAMFEPTKADLVKLDEEVGRQLRDAWKELEALQTEVFLSTLASGRTERAVFYSFMEASDNPKLNHYFHPDNVEELLRYNWALPWHTRQRDMYNLIGQLARSSNDPMLETLHAVDMANVVNPGMENREHLLNGQVEKLRDNLSKNSFDTLVSIARRFPQHFTFLSQRLFKSPDADTLPNIVGFIGQLPTDEQRLITTDALLQSLMAENGTLLPQPEYAYPLALLAHDLPSLVNVKAHPDLQQGVDDVRAKFITPISGKSLQYYQNLGARPSSSPAV</sequence>
<accession>A0A182JW69</accession>
<dbReference type="Proteomes" id="UP000075881">
    <property type="component" value="Unassembled WGS sequence"/>
</dbReference>
<dbReference type="EnsemblMetazoa" id="ACHR002751-RA">
    <property type="protein sequence ID" value="ACHR002751-PA"/>
    <property type="gene ID" value="ACHR002751"/>
</dbReference>
<evidence type="ECO:0000313" key="2">
    <source>
        <dbReference type="EnsemblMetazoa" id="ACHR002751-PA"/>
    </source>
</evidence>
<feature type="signal peptide" evidence="1">
    <location>
        <begin position="1"/>
        <end position="24"/>
    </location>
</feature>
<organism evidence="2 3">
    <name type="scientific">Anopheles christyi</name>
    <dbReference type="NCBI Taxonomy" id="43041"/>
    <lineage>
        <taxon>Eukaryota</taxon>
        <taxon>Metazoa</taxon>
        <taxon>Ecdysozoa</taxon>
        <taxon>Arthropoda</taxon>
        <taxon>Hexapoda</taxon>
        <taxon>Insecta</taxon>
        <taxon>Pterygota</taxon>
        <taxon>Neoptera</taxon>
        <taxon>Endopterygota</taxon>
        <taxon>Diptera</taxon>
        <taxon>Nematocera</taxon>
        <taxon>Culicoidea</taxon>
        <taxon>Culicidae</taxon>
        <taxon>Anophelinae</taxon>
        <taxon>Anopheles</taxon>
    </lineage>
</organism>
<keyword evidence="1" id="KW-0732">Signal</keyword>
<reference evidence="3" key="1">
    <citation type="submission" date="2013-03" db="EMBL/GenBank/DDBJ databases">
        <title>The Genome Sequence of Anopheles christyi ACHKN1017.</title>
        <authorList>
            <consortium name="The Broad Institute Genomics Platform"/>
            <person name="Neafsey D.E."/>
            <person name="Besansky N."/>
            <person name="Walker B."/>
            <person name="Young S.K."/>
            <person name="Zeng Q."/>
            <person name="Gargeya S."/>
            <person name="Fitzgerald M."/>
            <person name="Haas B."/>
            <person name="Abouelleil A."/>
            <person name="Allen A.W."/>
            <person name="Alvarado L."/>
            <person name="Arachchi H.M."/>
            <person name="Berlin A.M."/>
            <person name="Chapman S.B."/>
            <person name="Gainer-Dewar J."/>
            <person name="Goldberg J."/>
            <person name="Griggs A."/>
            <person name="Gujja S."/>
            <person name="Hansen M."/>
            <person name="Howarth C."/>
            <person name="Imamovic A."/>
            <person name="Ireland A."/>
            <person name="Larimer J."/>
            <person name="McCowan C."/>
            <person name="Murphy C."/>
            <person name="Pearson M."/>
            <person name="Poon T.W."/>
            <person name="Priest M."/>
            <person name="Roberts A."/>
            <person name="Saif S."/>
            <person name="Shea T."/>
            <person name="Sisk P."/>
            <person name="Sykes S."/>
            <person name="Wortman J."/>
            <person name="Nusbaum C."/>
            <person name="Birren B."/>
        </authorList>
    </citation>
    <scope>NUCLEOTIDE SEQUENCE [LARGE SCALE GENOMIC DNA]</scope>
    <source>
        <strain evidence="3">ACHKN1017</strain>
    </source>
</reference>
<evidence type="ECO:0000256" key="1">
    <source>
        <dbReference type="SAM" id="SignalP"/>
    </source>
</evidence>
<dbReference type="STRING" id="43041.A0A182JW69"/>
<evidence type="ECO:0000313" key="3">
    <source>
        <dbReference type="Proteomes" id="UP000075881"/>
    </source>
</evidence>
<reference evidence="2" key="2">
    <citation type="submission" date="2020-05" db="UniProtKB">
        <authorList>
            <consortium name="EnsemblMetazoa"/>
        </authorList>
    </citation>
    <scope>IDENTIFICATION</scope>
    <source>
        <strain evidence="2">ACHKN1017</strain>
    </source>
</reference>
<proteinExistence type="predicted"/>
<keyword evidence="3" id="KW-1185">Reference proteome</keyword>
<name>A0A182JW69_9DIPT</name>